<proteinExistence type="predicted"/>
<reference evidence="1 2" key="1">
    <citation type="submission" date="2021-01" db="EMBL/GenBank/DDBJ databases">
        <title>Whole genome shotgun sequence of Asanoa siamensis NBRC 107932.</title>
        <authorList>
            <person name="Komaki H."/>
            <person name="Tamura T."/>
        </authorList>
    </citation>
    <scope>NUCLEOTIDE SEQUENCE [LARGE SCALE GENOMIC DNA]</scope>
    <source>
        <strain evidence="1 2">NBRC 107932</strain>
    </source>
</reference>
<comment type="caution">
    <text evidence="1">The sequence shown here is derived from an EMBL/GenBank/DDBJ whole genome shotgun (WGS) entry which is preliminary data.</text>
</comment>
<dbReference type="EMBL" id="BONE01000079">
    <property type="protein sequence ID" value="GIF77122.1"/>
    <property type="molecule type" value="Genomic_DNA"/>
</dbReference>
<accession>A0ABQ4D1Y5</accession>
<sequence>MALPCGASTGIGGVWWVGAGGWVGAAGWVGAGGWVGAVCGSFGFQAGGVQSGAGVGGALIGAGGAVLISCVRSGSASWSRAAGGAGAGAGGAAEGGAGGWSGAGPASGVGGGGAGLACGGGGGGTAGRSAPSSGRLSCPSGGTVMVSPVLRRAVAEQGSRPRPALIGTGNLGRMQKWEYATVPLLVHATKQILDNWGEDGWELVSVIPGPNPEQLVAYMKRPKS</sequence>
<keyword evidence="2" id="KW-1185">Reference proteome</keyword>
<protein>
    <recommendedName>
        <fullName evidence="3">DUF4177 domain-containing protein</fullName>
    </recommendedName>
</protein>
<organism evidence="1 2">
    <name type="scientific">Asanoa siamensis</name>
    <dbReference type="NCBI Taxonomy" id="926357"/>
    <lineage>
        <taxon>Bacteria</taxon>
        <taxon>Bacillati</taxon>
        <taxon>Actinomycetota</taxon>
        <taxon>Actinomycetes</taxon>
        <taxon>Micromonosporales</taxon>
        <taxon>Micromonosporaceae</taxon>
        <taxon>Asanoa</taxon>
    </lineage>
</organism>
<evidence type="ECO:0008006" key="3">
    <source>
        <dbReference type="Google" id="ProtNLM"/>
    </source>
</evidence>
<name>A0ABQ4D1Y5_9ACTN</name>
<dbReference type="Proteomes" id="UP000604117">
    <property type="component" value="Unassembled WGS sequence"/>
</dbReference>
<evidence type="ECO:0000313" key="1">
    <source>
        <dbReference type="EMBL" id="GIF77122.1"/>
    </source>
</evidence>
<gene>
    <name evidence="1" type="ORF">Asi02nite_66400</name>
</gene>
<evidence type="ECO:0000313" key="2">
    <source>
        <dbReference type="Proteomes" id="UP000604117"/>
    </source>
</evidence>